<evidence type="ECO:0000256" key="5">
    <source>
        <dbReference type="ARBA" id="ARBA00023125"/>
    </source>
</evidence>
<feature type="compositionally biased region" description="Low complexity" evidence="8">
    <location>
        <begin position="95"/>
        <end position="109"/>
    </location>
</feature>
<keyword evidence="3" id="KW-0862">Zinc</keyword>
<feature type="region of interest" description="Disordered" evidence="8">
    <location>
        <begin position="70"/>
        <end position="211"/>
    </location>
</feature>
<comment type="subcellular location">
    <subcellularLocation>
        <location evidence="1">Nucleus</location>
    </subcellularLocation>
</comment>
<evidence type="ECO:0000256" key="4">
    <source>
        <dbReference type="ARBA" id="ARBA00023015"/>
    </source>
</evidence>
<dbReference type="CDD" id="cd00067">
    <property type="entry name" value="GAL4"/>
    <property type="match status" value="1"/>
</dbReference>
<dbReference type="PROSITE" id="PS00463">
    <property type="entry name" value="ZN2_CY6_FUNGAL_1"/>
    <property type="match status" value="1"/>
</dbReference>
<feature type="compositionally biased region" description="Polar residues" evidence="8">
    <location>
        <begin position="188"/>
        <end position="211"/>
    </location>
</feature>
<name>A0ABR4F5D0_9PEZI</name>
<evidence type="ECO:0000256" key="8">
    <source>
        <dbReference type="SAM" id="MobiDB-lite"/>
    </source>
</evidence>
<proteinExistence type="predicted"/>
<evidence type="ECO:0000313" key="11">
    <source>
        <dbReference type="Proteomes" id="UP001600888"/>
    </source>
</evidence>
<dbReference type="PANTHER" id="PTHR31313">
    <property type="entry name" value="TY1 ENHANCER ACTIVATOR"/>
    <property type="match status" value="1"/>
</dbReference>
<dbReference type="SUPFAM" id="SSF57701">
    <property type="entry name" value="Zn2/Cys6 DNA-binding domain"/>
    <property type="match status" value="1"/>
</dbReference>
<evidence type="ECO:0000256" key="7">
    <source>
        <dbReference type="ARBA" id="ARBA00023242"/>
    </source>
</evidence>
<evidence type="ECO:0000256" key="6">
    <source>
        <dbReference type="ARBA" id="ARBA00023163"/>
    </source>
</evidence>
<comment type="caution">
    <text evidence="10">The sequence shown here is derived from an EMBL/GenBank/DDBJ whole genome shotgun (WGS) entry which is preliminary data.</text>
</comment>
<evidence type="ECO:0000256" key="3">
    <source>
        <dbReference type="ARBA" id="ARBA00022833"/>
    </source>
</evidence>
<dbReference type="Pfam" id="PF00172">
    <property type="entry name" value="Zn_clus"/>
    <property type="match status" value="1"/>
</dbReference>
<dbReference type="Pfam" id="PF04082">
    <property type="entry name" value="Fungal_trans"/>
    <property type="match status" value="1"/>
</dbReference>
<evidence type="ECO:0000256" key="2">
    <source>
        <dbReference type="ARBA" id="ARBA00022723"/>
    </source>
</evidence>
<keyword evidence="11" id="KW-1185">Reference proteome</keyword>
<dbReference type="EMBL" id="JBAWTH010000011">
    <property type="protein sequence ID" value="KAL2289911.1"/>
    <property type="molecule type" value="Genomic_DNA"/>
</dbReference>
<feature type="compositionally biased region" description="Polar residues" evidence="8">
    <location>
        <begin position="142"/>
        <end position="173"/>
    </location>
</feature>
<sequence length="443" mass="49068">MDGKKHVTTACTHCRRRKIKCNGETPCSHCQLSKRDCVYNAADDKRRIPAKRTHALRARLSQLEHTLQAHNIELPPQTPGDNAKCDKDSARRRSAQSISSSHSSDTSLHTRIDPTVSTDNIIQYHEPKRVPSIIPTDEIPSPTDSNRFSANHHVQAQNSETSEFPGEDQTNPGSFDAYRSLHDAIPLNTDSSPSPRLTNYAGISQSEPTDPDNITSSLSARMGSLQIAEDGQLRYYGPTSNLHLYHAGLHSLSRSTIRHVATEGTQALARAGLDHPVASDVERHLAELYFAWEDPAIHVVDEEVFLLEKQKWKSGHTNTPYYSETLNNAICAIGASLGTGEQDAGQIPGPEFFSARAKALLDVEMDSPSVATVQALVIMSATEAAFTRDARGWLYSGMAVRLSADLGLHLDVIEEYRNGMLSQRDFDVRRTTFWGVFIHDNYE</sequence>
<keyword evidence="4" id="KW-0805">Transcription regulation</keyword>
<organism evidence="10 11">
    <name type="scientific">Diaporthe vaccinii</name>
    <dbReference type="NCBI Taxonomy" id="105482"/>
    <lineage>
        <taxon>Eukaryota</taxon>
        <taxon>Fungi</taxon>
        <taxon>Dikarya</taxon>
        <taxon>Ascomycota</taxon>
        <taxon>Pezizomycotina</taxon>
        <taxon>Sordariomycetes</taxon>
        <taxon>Sordariomycetidae</taxon>
        <taxon>Diaporthales</taxon>
        <taxon>Diaporthaceae</taxon>
        <taxon>Diaporthe</taxon>
        <taxon>Diaporthe eres species complex</taxon>
    </lineage>
</organism>
<dbReference type="InterPro" id="IPR036864">
    <property type="entry name" value="Zn2-C6_fun-type_DNA-bd_sf"/>
</dbReference>
<keyword evidence="6" id="KW-0804">Transcription</keyword>
<keyword evidence="7" id="KW-0539">Nucleus</keyword>
<dbReference type="InterPro" id="IPR051615">
    <property type="entry name" value="Transcr_Regulatory_Elem"/>
</dbReference>
<dbReference type="SMART" id="SM00066">
    <property type="entry name" value="GAL4"/>
    <property type="match status" value="1"/>
</dbReference>
<dbReference type="Proteomes" id="UP001600888">
    <property type="component" value="Unassembled WGS sequence"/>
</dbReference>
<evidence type="ECO:0000256" key="1">
    <source>
        <dbReference type="ARBA" id="ARBA00004123"/>
    </source>
</evidence>
<dbReference type="CDD" id="cd12148">
    <property type="entry name" value="fungal_TF_MHR"/>
    <property type="match status" value="1"/>
</dbReference>
<keyword evidence="5" id="KW-0238">DNA-binding</keyword>
<keyword evidence="2" id="KW-0479">Metal-binding</keyword>
<feature type="domain" description="Zn(2)-C6 fungal-type" evidence="9">
    <location>
        <begin position="10"/>
        <end position="39"/>
    </location>
</feature>
<accession>A0ABR4F5D0</accession>
<dbReference type="Gene3D" id="4.10.240.10">
    <property type="entry name" value="Zn(2)-C6 fungal-type DNA-binding domain"/>
    <property type="match status" value="1"/>
</dbReference>
<evidence type="ECO:0000313" key="10">
    <source>
        <dbReference type="EMBL" id="KAL2289911.1"/>
    </source>
</evidence>
<gene>
    <name evidence="10" type="ORF">FJTKL_01191</name>
</gene>
<dbReference type="InterPro" id="IPR001138">
    <property type="entry name" value="Zn2Cys6_DnaBD"/>
</dbReference>
<dbReference type="InterPro" id="IPR007219">
    <property type="entry name" value="XnlR_reg_dom"/>
</dbReference>
<protein>
    <recommendedName>
        <fullName evidence="9">Zn(2)-C6 fungal-type domain-containing protein</fullName>
    </recommendedName>
</protein>
<dbReference type="PROSITE" id="PS50048">
    <property type="entry name" value="ZN2_CY6_FUNGAL_2"/>
    <property type="match status" value="1"/>
</dbReference>
<dbReference type="PANTHER" id="PTHR31313:SF77">
    <property type="entry name" value="ZN(II)2CYS6 TRANSCRIPTION FACTOR (EUROFUNG)"/>
    <property type="match status" value="1"/>
</dbReference>
<reference evidence="10 11" key="1">
    <citation type="submission" date="2024-03" db="EMBL/GenBank/DDBJ databases">
        <title>A high-quality draft genome sequence of Diaporthe vaccinii, a causative agent of upright dieback and viscid rot disease in cranberry plants.</title>
        <authorList>
            <person name="Sarrasin M."/>
            <person name="Lang B.F."/>
            <person name="Burger G."/>
        </authorList>
    </citation>
    <scope>NUCLEOTIDE SEQUENCE [LARGE SCALE GENOMIC DNA]</scope>
    <source>
        <strain evidence="10 11">IS7</strain>
    </source>
</reference>
<evidence type="ECO:0000259" key="9">
    <source>
        <dbReference type="PROSITE" id="PS50048"/>
    </source>
</evidence>